<evidence type="ECO:0000313" key="1">
    <source>
        <dbReference type="EMBL" id="KXA94732.1"/>
    </source>
</evidence>
<dbReference type="AlphaFoldDB" id="A0A133UKI6"/>
<name>A0A133UKI6_9EURY</name>
<keyword evidence="2" id="KW-1185">Reference proteome</keyword>
<accession>A0A133UKI6</accession>
<dbReference type="InterPro" id="IPR005368">
    <property type="entry name" value="UPF0175"/>
</dbReference>
<sequence length="104" mass="11699">MGSKSKTVRLPEELLKVIERKTRTENVNESTAIRHLLFQGAEEYAVELFKGGKITLNEAAELADKTVREMVDSLVEHGVRGNLRMDQQKKALEFVREATKGKSA</sequence>
<protein>
    <recommendedName>
        <fullName evidence="3">Ribbon-helix-helix protein CopG domain-containing protein</fullName>
    </recommendedName>
</protein>
<proteinExistence type="predicted"/>
<organism evidence="1 2">
    <name type="scientific">candidate division MSBL1 archaeon SCGC-AAA259E19</name>
    <dbReference type="NCBI Taxonomy" id="1698264"/>
    <lineage>
        <taxon>Archaea</taxon>
        <taxon>Methanobacteriati</taxon>
        <taxon>Methanobacteriota</taxon>
        <taxon>candidate division MSBL1</taxon>
    </lineage>
</organism>
<evidence type="ECO:0000313" key="2">
    <source>
        <dbReference type="Proteomes" id="UP000070284"/>
    </source>
</evidence>
<comment type="caution">
    <text evidence="1">The sequence shown here is derived from an EMBL/GenBank/DDBJ whole genome shotgun (WGS) entry which is preliminary data.</text>
</comment>
<evidence type="ECO:0008006" key="3">
    <source>
        <dbReference type="Google" id="ProtNLM"/>
    </source>
</evidence>
<dbReference type="Proteomes" id="UP000070284">
    <property type="component" value="Unassembled WGS sequence"/>
</dbReference>
<gene>
    <name evidence="1" type="ORF">AKJ65_03620</name>
</gene>
<dbReference type="Pfam" id="PF03683">
    <property type="entry name" value="UPF0175"/>
    <property type="match status" value="1"/>
</dbReference>
<reference evidence="1 2" key="1">
    <citation type="journal article" date="2016" name="Sci. Rep.">
        <title>Metabolic traits of an uncultured archaeal lineage -MSBL1- from brine pools of the Red Sea.</title>
        <authorList>
            <person name="Mwirichia R."/>
            <person name="Alam I."/>
            <person name="Rashid M."/>
            <person name="Vinu M."/>
            <person name="Ba-Alawi W."/>
            <person name="Anthony Kamau A."/>
            <person name="Kamanda Ngugi D."/>
            <person name="Goker M."/>
            <person name="Klenk H.P."/>
            <person name="Bajic V."/>
            <person name="Stingl U."/>
        </authorList>
    </citation>
    <scope>NUCLEOTIDE SEQUENCE [LARGE SCALE GENOMIC DNA]</scope>
    <source>
        <strain evidence="1">SCGC-AAA259E19</strain>
    </source>
</reference>
<dbReference type="EMBL" id="LHXO01000042">
    <property type="protein sequence ID" value="KXA94732.1"/>
    <property type="molecule type" value="Genomic_DNA"/>
</dbReference>